<feature type="signal peptide" evidence="1">
    <location>
        <begin position="1"/>
        <end position="22"/>
    </location>
</feature>
<gene>
    <name evidence="3" type="primary">100120824</name>
</gene>
<keyword evidence="4" id="KW-1185">Reference proteome</keyword>
<evidence type="ECO:0000256" key="1">
    <source>
        <dbReference type="SAM" id="SignalP"/>
    </source>
</evidence>
<organism evidence="3 4">
    <name type="scientific">Nasonia vitripennis</name>
    <name type="common">Parasitic wasp</name>
    <dbReference type="NCBI Taxonomy" id="7425"/>
    <lineage>
        <taxon>Eukaryota</taxon>
        <taxon>Metazoa</taxon>
        <taxon>Ecdysozoa</taxon>
        <taxon>Arthropoda</taxon>
        <taxon>Hexapoda</taxon>
        <taxon>Insecta</taxon>
        <taxon>Pterygota</taxon>
        <taxon>Neoptera</taxon>
        <taxon>Endopterygota</taxon>
        <taxon>Hymenoptera</taxon>
        <taxon>Apocrita</taxon>
        <taxon>Proctotrupomorpha</taxon>
        <taxon>Chalcidoidea</taxon>
        <taxon>Pteromalidae</taxon>
        <taxon>Pteromalinae</taxon>
        <taxon>Nasonia</taxon>
    </lineage>
</organism>
<dbReference type="KEGG" id="nvi:100120824"/>
<accession>A0A7M7G9B3</accession>
<feature type="domain" description="C-type lectin" evidence="2">
    <location>
        <begin position="76"/>
        <end position="187"/>
    </location>
</feature>
<evidence type="ECO:0000313" key="4">
    <source>
        <dbReference type="Proteomes" id="UP000002358"/>
    </source>
</evidence>
<dbReference type="SMR" id="A0A7M7G9B3"/>
<feature type="chain" id="PRO_5029880550" description="C-type lectin domain-containing protein" evidence="1">
    <location>
        <begin position="23"/>
        <end position="192"/>
    </location>
</feature>
<dbReference type="OrthoDB" id="7357196at2759"/>
<reference evidence="3" key="1">
    <citation type="submission" date="2021-01" db="UniProtKB">
        <authorList>
            <consortium name="EnsemblMetazoa"/>
        </authorList>
    </citation>
    <scope>IDENTIFICATION</scope>
</reference>
<dbReference type="InterPro" id="IPR016186">
    <property type="entry name" value="C-type_lectin-like/link_sf"/>
</dbReference>
<evidence type="ECO:0000259" key="2">
    <source>
        <dbReference type="PROSITE" id="PS50041"/>
    </source>
</evidence>
<dbReference type="Gene3D" id="3.10.100.10">
    <property type="entry name" value="Mannose-Binding Protein A, subunit A"/>
    <property type="match status" value="1"/>
</dbReference>
<dbReference type="Proteomes" id="UP000002358">
    <property type="component" value="Chromosome 3"/>
</dbReference>
<sequence length="192" mass="21630">MYNMLNMHIVIIIAALCHCASSLPYEGLIPTNVTHNFVADHQTFYFGSNIPSNNATPEKTCEIPVDYDFRDGFGAYKFHNERVADWNTARKACIEEGAHLAVPRSKAEEAILKDYIAGRQTWVGFYALFDDSEIYSVLDEPVVDDVHIRAHSLARPSGESIGDRCVMVTKQGLVRWFCGVDAFFICKIDCKQ</sequence>
<dbReference type="InterPro" id="IPR001304">
    <property type="entry name" value="C-type_lectin-like"/>
</dbReference>
<dbReference type="CDD" id="cd00037">
    <property type="entry name" value="CLECT"/>
    <property type="match status" value="1"/>
</dbReference>
<dbReference type="EnsemblMetazoa" id="XM_001604375">
    <property type="protein sequence ID" value="XP_001604425"/>
    <property type="gene ID" value="LOC100120824"/>
</dbReference>
<evidence type="ECO:0000313" key="3">
    <source>
        <dbReference type="EnsemblMetazoa" id="XP_001604425"/>
    </source>
</evidence>
<proteinExistence type="predicted"/>
<dbReference type="SUPFAM" id="SSF56436">
    <property type="entry name" value="C-type lectin-like"/>
    <property type="match status" value="1"/>
</dbReference>
<keyword evidence="1" id="KW-0732">Signal</keyword>
<dbReference type="Pfam" id="PF00059">
    <property type="entry name" value="Lectin_C"/>
    <property type="match status" value="1"/>
</dbReference>
<dbReference type="FunCoup" id="A0A7M7G9B3">
    <property type="interactions" value="12"/>
</dbReference>
<dbReference type="InterPro" id="IPR016187">
    <property type="entry name" value="CTDL_fold"/>
</dbReference>
<dbReference type="InParanoid" id="A0A7M7G9B3"/>
<name>A0A7M7G9B3_NASVI</name>
<dbReference type="PROSITE" id="PS50041">
    <property type="entry name" value="C_TYPE_LECTIN_2"/>
    <property type="match status" value="1"/>
</dbReference>
<dbReference type="AlphaFoldDB" id="A0A7M7G9B3"/>
<protein>
    <recommendedName>
        <fullName evidence="2">C-type lectin domain-containing protein</fullName>
    </recommendedName>
</protein>